<protein>
    <submittedName>
        <fullName evidence="1">Uncharacterized protein</fullName>
    </submittedName>
</protein>
<dbReference type="AlphaFoldDB" id="A0A354YXB9"/>
<accession>A0A354YXB9</accession>
<evidence type="ECO:0000313" key="1">
    <source>
        <dbReference type="EMBL" id="HBK53854.1"/>
    </source>
</evidence>
<organism evidence="1 2">
    <name type="scientific">Syntrophomonas wolfei</name>
    <dbReference type="NCBI Taxonomy" id="863"/>
    <lineage>
        <taxon>Bacteria</taxon>
        <taxon>Bacillati</taxon>
        <taxon>Bacillota</taxon>
        <taxon>Clostridia</taxon>
        <taxon>Eubacteriales</taxon>
        <taxon>Syntrophomonadaceae</taxon>
        <taxon>Syntrophomonas</taxon>
    </lineage>
</organism>
<name>A0A354YXB9_9FIRM</name>
<reference evidence="1 2" key="1">
    <citation type="journal article" date="2018" name="Nat. Biotechnol.">
        <title>A standardized bacterial taxonomy based on genome phylogeny substantially revises the tree of life.</title>
        <authorList>
            <person name="Parks D.H."/>
            <person name="Chuvochina M."/>
            <person name="Waite D.W."/>
            <person name="Rinke C."/>
            <person name="Skarshewski A."/>
            <person name="Chaumeil P.A."/>
            <person name="Hugenholtz P."/>
        </authorList>
    </citation>
    <scope>NUCLEOTIDE SEQUENCE [LARGE SCALE GENOMIC DNA]</scope>
    <source>
        <strain evidence="1">UBA10948</strain>
    </source>
</reference>
<sequence length="67" mass="8030">MKTDTVIRNEGMKVLIKHLGKIDAERFISLILREPFDYTKWQKDLWKDKTVKEISEAAMEYRRTDSI</sequence>
<comment type="caution">
    <text evidence="1">The sequence shown here is derived from an EMBL/GenBank/DDBJ whole genome shotgun (WGS) entry which is preliminary data.</text>
</comment>
<dbReference type="Proteomes" id="UP000263273">
    <property type="component" value="Unassembled WGS sequence"/>
</dbReference>
<gene>
    <name evidence="1" type="ORF">DDZ44_07960</name>
</gene>
<evidence type="ECO:0000313" key="2">
    <source>
        <dbReference type="Proteomes" id="UP000263273"/>
    </source>
</evidence>
<proteinExistence type="predicted"/>
<dbReference type="EMBL" id="DNZF01000175">
    <property type="protein sequence ID" value="HBK53854.1"/>
    <property type="molecule type" value="Genomic_DNA"/>
</dbReference>